<evidence type="ECO:0000313" key="1">
    <source>
        <dbReference type="EMBL" id="EDM27143.1"/>
    </source>
</evidence>
<gene>
    <name evidence="1" type="ORF">LNTAR_15777</name>
</gene>
<dbReference type="PROSITE" id="PS51257">
    <property type="entry name" value="PROKAR_LIPOPROTEIN"/>
    <property type="match status" value="1"/>
</dbReference>
<dbReference type="STRING" id="313628.LNTAR_15777"/>
<comment type="caution">
    <text evidence="1">The sequence shown here is derived from an EMBL/GenBank/DDBJ whole genome shotgun (WGS) entry which is preliminary data.</text>
</comment>
<organism evidence="1 2">
    <name type="scientific">Lentisphaera araneosa HTCC2155</name>
    <dbReference type="NCBI Taxonomy" id="313628"/>
    <lineage>
        <taxon>Bacteria</taxon>
        <taxon>Pseudomonadati</taxon>
        <taxon>Lentisphaerota</taxon>
        <taxon>Lentisphaeria</taxon>
        <taxon>Lentisphaerales</taxon>
        <taxon>Lentisphaeraceae</taxon>
        <taxon>Lentisphaera</taxon>
    </lineage>
</organism>
<protein>
    <recommendedName>
        <fullName evidence="3">Lipoprotein</fullName>
    </recommendedName>
</protein>
<dbReference type="EMBL" id="ABCK01000011">
    <property type="protein sequence ID" value="EDM27143.1"/>
    <property type="molecule type" value="Genomic_DNA"/>
</dbReference>
<dbReference type="Proteomes" id="UP000004947">
    <property type="component" value="Unassembled WGS sequence"/>
</dbReference>
<proteinExistence type="predicted"/>
<keyword evidence="2" id="KW-1185">Reference proteome</keyword>
<evidence type="ECO:0008006" key="3">
    <source>
        <dbReference type="Google" id="ProtNLM"/>
    </source>
</evidence>
<dbReference type="RefSeq" id="WP_007279051.1">
    <property type="nucleotide sequence ID" value="NZ_ABCK01000011.1"/>
</dbReference>
<name>A6DMF3_9BACT</name>
<sequence>MSIKTLLSLFSLFVLGLSSCKQEKRIEQDHSQTIKNYSKVLDFSEQNKTNELQDQLNEMNVEENFHLQKLQKRQGEVQLILRCNQLLKGKKFNEAKQLIAIHIKQFGLSKALEDTSRTLKALENFENLKINLENDVASLETIKKVQAEMLLAFPKSKNLNNQKIHQWFRNQRAIIAHKNNQKAEDLRMIALLQIDQLNAHLKLDSKSGAEIYYHQLSRGKKISTKERQLANSIITLTTNHKSKPASISDLILQLYSKAQKQSIAETLIQLNEIKSVSSIDASLKTRILRASLSAHNIDSKMLSGPPLLTPPALMDLIIKSEQQD</sequence>
<dbReference type="AlphaFoldDB" id="A6DMF3"/>
<evidence type="ECO:0000313" key="2">
    <source>
        <dbReference type="Proteomes" id="UP000004947"/>
    </source>
</evidence>
<accession>A6DMF3</accession>
<reference evidence="1 2" key="1">
    <citation type="journal article" date="2010" name="J. Bacteriol.">
        <title>Genome sequence of Lentisphaera araneosa HTCC2155T, the type species of the order Lentisphaerales in the phylum Lentisphaerae.</title>
        <authorList>
            <person name="Thrash J.C."/>
            <person name="Cho J.C."/>
            <person name="Vergin K.L."/>
            <person name="Morris R.M."/>
            <person name="Giovannoni S.J."/>
        </authorList>
    </citation>
    <scope>NUCLEOTIDE SEQUENCE [LARGE SCALE GENOMIC DNA]</scope>
    <source>
        <strain evidence="1 2">HTCC2155</strain>
    </source>
</reference>